<dbReference type="eggNOG" id="arCOG04629">
    <property type="taxonomic scope" value="Archaea"/>
</dbReference>
<dbReference type="AlphaFoldDB" id="D2REW7"/>
<evidence type="ECO:0000313" key="3">
    <source>
        <dbReference type="Proteomes" id="UP000001901"/>
    </source>
</evidence>
<accession>D2REW7</accession>
<dbReference type="GeneID" id="32159839"/>
<evidence type="ECO:0000313" key="2">
    <source>
        <dbReference type="EMBL" id="ADB58661.1"/>
    </source>
</evidence>
<sequence>MGYVGLRLPDDLLKRIDEIAQKERNPRSAVLRRIIAEALESKSVSCKDS</sequence>
<dbReference type="Proteomes" id="UP000001901">
    <property type="component" value="Chromosome"/>
</dbReference>
<dbReference type="EMBL" id="CP001857">
    <property type="protein sequence ID" value="ADB58661.1"/>
    <property type="molecule type" value="Genomic_DNA"/>
</dbReference>
<dbReference type="GO" id="GO:0006355">
    <property type="term" value="P:regulation of DNA-templated transcription"/>
    <property type="evidence" value="ECO:0007669"/>
    <property type="project" value="InterPro"/>
</dbReference>
<protein>
    <submittedName>
        <fullName evidence="2">Transcriptional regulator, CopG family</fullName>
    </submittedName>
</protein>
<dbReference type="SUPFAM" id="SSF47598">
    <property type="entry name" value="Ribbon-helix-helix"/>
    <property type="match status" value="1"/>
</dbReference>
<dbReference type="InterPro" id="IPR002145">
    <property type="entry name" value="CopG"/>
</dbReference>
<gene>
    <name evidence="2" type="ordered locus">Arcpr_1615</name>
</gene>
<dbReference type="Gene3D" id="1.10.1220.10">
    <property type="entry name" value="Met repressor-like"/>
    <property type="match status" value="1"/>
</dbReference>
<organism evidence="2 3">
    <name type="scientific">Archaeoglobus profundus (strain DSM 5631 / JCM 9629 / NBRC 100127 / Av18)</name>
    <dbReference type="NCBI Taxonomy" id="572546"/>
    <lineage>
        <taxon>Archaea</taxon>
        <taxon>Methanobacteriati</taxon>
        <taxon>Methanobacteriota</taxon>
        <taxon>Archaeoglobi</taxon>
        <taxon>Archaeoglobales</taxon>
        <taxon>Archaeoglobaceae</taxon>
        <taxon>Archaeoglobus</taxon>
    </lineage>
</organism>
<dbReference type="PaxDb" id="572546-Arcpr_1615"/>
<feature type="domain" description="Ribbon-helix-helix protein CopG" evidence="1">
    <location>
        <begin position="4"/>
        <end position="40"/>
    </location>
</feature>
<dbReference type="HOGENOM" id="CLU_3130650_0_0_2"/>
<evidence type="ECO:0000259" key="1">
    <source>
        <dbReference type="Pfam" id="PF01402"/>
    </source>
</evidence>
<dbReference type="Pfam" id="PF01402">
    <property type="entry name" value="RHH_1"/>
    <property type="match status" value="1"/>
</dbReference>
<keyword evidence="3" id="KW-1185">Reference proteome</keyword>
<proteinExistence type="predicted"/>
<dbReference type="STRING" id="572546.Arcpr_1615"/>
<dbReference type="InterPro" id="IPR013321">
    <property type="entry name" value="Arc_rbn_hlx_hlx"/>
</dbReference>
<dbReference type="KEGG" id="apo:Arcpr_1615"/>
<dbReference type="InterPro" id="IPR010985">
    <property type="entry name" value="Ribbon_hlx_hlx"/>
</dbReference>
<dbReference type="CDD" id="cd21631">
    <property type="entry name" value="RHH_CopG_NikR-like"/>
    <property type="match status" value="1"/>
</dbReference>
<dbReference type="RefSeq" id="WP_012940997.1">
    <property type="nucleotide sequence ID" value="NC_013741.1"/>
</dbReference>
<name>D2REW7_ARCPA</name>
<reference evidence="2 3" key="1">
    <citation type="journal article" date="2010" name="Stand. Genomic Sci.">
        <title>Complete genome sequence of Archaeoglobus profundus type strain (AV18).</title>
        <authorList>
            <person name="von Jan M."/>
            <person name="Lapidus A."/>
            <person name="Del Rio T.G."/>
            <person name="Copeland A."/>
            <person name="Tice H."/>
            <person name="Cheng J.F."/>
            <person name="Lucas S."/>
            <person name="Chen F."/>
            <person name="Nolan M."/>
            <person name="Goodwin L."/>
            <person name="Han C."/>
            <person name="Pitluck S."/>
            <person name="Liolios K."/>
            <person name="Ivanova N."/>
            <person name="Mavromatis K."/>
            <person name="Ovchinnikova G."/>
            <person name="Chertkov O."/>
            <person name="Pati A."/>
            <person name="Chen A."/>
            <person name="Palaniappan K."/>
            <person name="Land M."/>
            <person name="Hauser L."/>
            <person name="Chang Y.J."/>
            <person name="Jeffries C.D."/>
            <person name="Saunders E."/>
            <person name="Brettin T."/>
            <person name="Detter J.C."/>
            <person name="Chain P."/>
            <person name="Eichinger K."/>
            <person name="Huber H."/>
            <person name="Spring S."/>
            <person name="Rohde M."/>
            <person name="Goker M."/>
            <person name="Wirth R."/>
            <person name="Woyke T."/>
            <person name="Bristow J."/>
            <person name="Eisen J.A."/>
            <person name="Markowitz V."/>
            <person name="Hugenholtz P."/>
            <person name="Kyrpides N.C."/>
            <person name="Klenk H.P."/>
        </authorList>
    </citation>
    <scope>NUCLEOTIDE SEQUENCE [LARGE SCALE GENOMIC DNA]</scope>
    <source>
        <strain evidence="3">DSM 5631 / JCM 9629 / NBRC 100127 / Av18</strain>
    </source>
</reference>